<reference evidence="9 10" key="1">
    <citation type="submission" date="2020-08" db="EMBL/GenBank/DDBJ databases">
        <title>Genomic Encyclopedia of Type Strains, Phase IV (KMG-IV): sequencing the most valuable type-strain genomes for metagenomic binning, comparative biology and taxonomic classification.</title>
        <authorList>
            <person name="Goeker M."/>
        </authorList>
    </citation>
    <scope>NUCLEOTIDE SEQUENCE [LARGE SCALE GENOMIC DNA]</scope>
    <source>
        <strain evidence="9 10">DSM 12251</strain>
    </source>
</reference>
<dbReference type="Proteomes" id="UP000534294">
    <property type="component" value="Unassembled WGS sequence"/>
</dbReference>
<feature type="domain" description="Fatty acid hydroxylase" evidence="8">
    <location>
        <begin position="101"/>
        <end position="231"/>
    </location>
</feature>
<dbReference type="InterPro" id="IPR006694">
    <property type="entry name" value="Fatty_acid_hydroxylase"/>
</dbReference>
<dbReference type="GO" id="GO:0012505">
    <property type="term" value="C:endomembrane system"/>
    <property type="evidence" value="ECO:0007669"/>
    <property type="project" value="UniProtKB-SubCell"/>
</dbReference>
<keyword evidence="2 7" id="KW-0812">Transmembrane</keyword>
<dbReference type="PANTHER" id="PTHR21624:SF1">
    <property type="entry name" value="ALKYLGLYCEROL MONOOXYGENASE"/>
    <property type="match status" value="1"/>
</dbReference>
<evidence type="ECO:0000256" key="4">
    <source>
        <dbReference type="ARBA" id="ARBA00023002"/>
    </source>
</evidence>
<comment type="caution">
    <text evidence="9">The sequence shown here is derived from an EMBL/GenBank/DDBJ whole genome shotgun (WGS) entry which is preliminary data.</text>
</comment>
<dbReference type="GO" id="GO:0005506">
    <property type="term" value="F:iron ion binding"/>
    <property type="evidence" value="ECO:0007669"/>
    <property type="project" value="InterPro"/>
</dbReference>
<feature type="transmembrane region" description="Helical" evidence="7">
    <location>
        <begin position="166"/>
        <end position="184"/>
    </location>
</feature>
<evidence type="ECO:0000313" key="10">
    <source>
        <dbReference type="Proteomes" id="UP000534294"/>
    </source>
</evidence>
<dbReference type="EMBL" id="JACHIF010000002">
    <property type="protein sequence ID" value="MBB5036936.1"/>
    <property type="molecule type" value="Genomic_DNA"/>
</dbReference>
<dbReference type="GO" id="GO:0008610">
    <property type="term" value="P:lipid biosynthetic process"/>
    <property type="evidence" value="ECO:0007669"/>
    <property type="project" value="InterPro"/>
</dbReference>
<keyword evidence="5" id="KW-0443">Lipid metabolism</keyword>
<dbReference type="GO" id="GO:0050479">
    <property type="term" value="F:glyceryl-ether monooxygenase activity"/>
    <property type="evidence" value="ECO:0007669"/>
    <property type="project" value="TreeGrafter"/>
</dbReference>
<evidence type="ECO:0000256" key="3">
    <source>
        <dbReference type="ARBA" id="ARBA00022989"/>
    </source>
</evidence>
<protein>
    <submittedName>
        <fullName evidence="9">Sterol desaturase/sphingolipid hydroxylase (Fatty acid hydroxylase superfamily)</fullName>
    </submittedName>
</protein>
<comment type="subcellular location">
    <subcellularLocation>
        <location evidence="1">Endomembrane system</location>
        <topology evidence="1">Multi-pass membrane protein</topology>
    </subcellularLocation>
</comment>
<evidence type="ECO:0000256" key="5">
    <source>
        <dbReference type="ARBA" id="ARBA00023098"/>
    </source>
</evidence>
<keyword evidence="6 7" id="KW-0472">Membrane</keyword>
<accession>A0A7W8DPH9</accession>
<dbReference type="GO" id="GO:0016020">
    <property type="term" value="C:membrane"/>
    <property type="evidence" value="ECO:0007669"/>
    <property type="project" value="GOC"/>
</dbReference>
<name>A0A7W8DPH9_9BACT</name>
<evidence type="ECO:0000313" key="9">
    <source>
        <dbReference type="EMBL" id="MBB5036936.1"/>
    </source>
</evidence>
<evidence type="ECO:0000256" key="1">
    <source>
        <dbReference type="ARBA" id="ARBA00004127"/>
    </source>
</evidence>
<organism evidence="9 10">
    <name type="scientific">Prosthecobacter dejongeii</name>
    <dbReference type="NCBI Taxonomy" id="48465"/>
    <lineage>
        <taxon>Bacteria</taxon>
        <taxon>Pseudomonadati</taxon>
        <taxon>Verrucomicrobiota</taxon>
        <taxon>Verrucomicrobiia</taxon>
        <taxon>Verrucomicrobiales</taxon>
        <taxon>Verrucomicrobiaceae</taxon>
        <taxon>Prosthecobacter</taxon>
    </lineage>
</organism>
<keyword evidence="10" id="KW-1185">Reference proteome</keyword>
<evidence type="ECO:0000256" key="7">
    <source>
        <dbReference type="SAM" id="Phobius"/>
    </source>
</evidence>
<dbReference type="GO" id="GO:0006643">
    <property type="term" value="P:membrane lipid metabolic process"/>
    <property type="evidence" value="ECO:0007669"/>
    <property type="project" value="TreeGrafter"/>
</dbReference>
<feature type="transmembrane region" description="Helical" evidence="7">
    <location>
        <begin position="51"/>
        <end position="73"/>
    </location>
</feature>
<gene>
    <name evidence="9" type="ORF">HNQ64_001178</name>
</gene>
<evidence type="ECO:0000256" key="6">
    <source>
        <dbReference type="ARBA" id="ARBA00023136"/>
    </source>
</evidence>
<evidence type="ECO:0000256" key="2">
    <source>
        <dbReference type="ARBA" id="ARBA00022692"/>
    </source>
</evidence>
<keyword evidence="4" id="KW-0560">Oxidoreductase</keyword>
<dbReference type="AlphaFoldDB" id="A0A7W8DPH9"/>
<proteinExistence type="predicted"/>
<keyword evidence="3 7" id="KW-1133">Transmembrane helix</keyword>
<dbReference type="InterPro" id="IPR051689">
    <property type="entry name" value="Sterol_desaturase/TMEM195"/>
</dbReference>
<dbReference type="PANTHER" id="PTHR21624">
    <property type="entry name" value="STEROL DESATURASE-RELATED PROTEIN"/>
    <property type="match status" value="1"/>
</dbReference>
<dbReference type="RefSeq" id="WP_184206340.1">
    <property type="nucleotide sequence ID" value="NZ_JACHIF010000002.1"/>
</dbReference>
<sequence>MSPSLKNTLVGLLILAVLFLIVERVLGKARGPLLRRGWLTDVAYFFFTPFVTRVLSKGGLILPAVLLVWCGVASAEDFRQQTYAGFGPLARQPLWLQAIEIYLLADFLAYWSHRLFHGGRWWPFHAVHHSSEDLDWLSSIRVHPVNDLVNKFFQVTPLLLLGFNPWVTLSTAPFFTLYAIFLHARVDWDFGPLRYVIATPMFHRWHHSRLREAWDKNFAGLFPFWDLLFGTFFMPRGRVPEDFGVAGGFPQDMAGQLWEPVRRLLPNQKRCDTLDADQVG</sequence>
<evidence type="ECO:0000259" key="8">
    <source>
        <dbReference type="Pfam" id="PF04116"/>
    </source>
</evidence>
<dbReference type="Pfam" id="PF04116">
    <property type="entry name" value="FA_hydroxylase"/>
    <property type="match status" value="1"/>
</dbReference>